<reference evidence="10 11" key="1">
    <citation type="submission" date="2014-03" db="EMBL/GenBank/DDBJ databases">
        <title>Sequencing and Comparison of Genomes and Transcriptome Profiles of Human Ehrlichiosis Agents.</title>
        <authorList>
            <person name="Lin M."/>
            <person name="Daugherty S.C."/>
            <person name="Nagaraj S."/>
            <person name="Cheng Z."/>
            <person name="Xiong Q."/>
            <person name="Lin F.-Y."/>
            <person name="Sengamalay N."/>
            <person name="Ott S."/>
            <person name="Godinez A."/>
            <person name="Tallon L.J."/>
            <person name="Sadzewicz L."/>
            <person name="Fraser C.M."/>
            <person name="Dunning Hotopp J.C."/>
            <person name="Rikihisa Y."/>
        </authorList>
    </citation>
    <scope>NUCLEOTIDE SEQUENCE [LARGE SCALE GENOMIC DNA]</scope>
    <source>
        <strain evidence="10 11">Oregon</strain>
    </source>
</reference>
<dbReference type="InterPro" id="IPR020829">
    <property type="entry name" value="GlycerAld_3-P_DH_cat"/>
</dbReference>
<feature type="binding site" evidence="5">
    <location>
        <begin position="151"/>
        <end position="153"/>
    </location>
    <ligand>
        <name>D-glyceraldehyde 3-phosphate</name>
        <dbReference type="ChEBI" id="CHEBI:59776"/>
    </ligand>
</feature>
<comment type="similarity">
    <text evidence="1 8">Belongs to the glyceraldehyde-3-phosphate dehydrogenase family.</text>
</comment>
<evidence type="ECO:0000313" key="10">
    <source>
        <dbReference type="EMBL" id="AHX11356.1"/>
    </source>
</evidence>
<keyword evidence="3 10" id="KW-0560">Oxidoreductase</keyword>
<feature type="binding site" evidence="6">
    <location>
        <position position="121"/>
    </location>
    <ligand>
        <name>NAD(+)</name>
        <dbReference type="ChEBI" id="CHEBI:57540"/>
    </ligand>
</feature>
<evidence type="ECO:0000256" key="6">
    <source>
        <dbReference type="PIRSR" id="PIRSR000149-3"/>
    </source>
</evidence>
<feature type="site" description="Activates thiol group during catalysis" evidence="7">
    <location>
        <position position="179"/>
    </location>
</feature>
<feature type="binding site" evidence="6">
    <location>
        <begin position="10"/>
        <end position="11"/>
    </location>
    <ligand>
        <name>NAD(+)</name>
        <dbReference type="ChEBI" id="CHEBI:57540"/>
    </ligand>
</feature>
<evidence type="ECO:0000256" key="4">
    <source>
        <dbReference type="PIRSR" id="PIRSR000149-1"/>
    </source>
</evidence>
<dbReference type="SUPFAM" id="SSF51735">
    <property type="entry name" value="NAD(P)-binding Rossmann-fold domains"/>
    <property type="match status" value="1"/>
</dbReference>
<dbReference type="GO" id="GO:0051287">
    <property type="term" value="F:NAD binding"/>
    <property type="evidence" value="ECO:0007669"/>
    <property type="project" value="InterPro"/>
</dbReference>
<feature type="binding site" evidence="5">
    <location>
        <position position="182"/>
    </location>
    <ligand>
        <name>D-glyceraldehyde 3-phosphate</name>
        <dbReference type="ChEBI" id="CHEBI:59776"/>
    </ligand>
</feature>
<comment type="subunit">
    <text evidence="2">Homotetramer.</text>
</comment>
<evidence type="ECO:0000259" key="9">
    <source>
        <dbReference type="SMART" id="SM00846"/>
    </source>
</evidence>
<dbReference type="GO" id="GO:0016620">
    <property type="term" value="F:oxidoreductase activity, acting on the aldehyde or oxo group of donors, NAD or NADP as acceptor"/>
    <property type="evidence" value="ECO:0007669"/>
    <property type="project" value="InterPro"/>
</dbReference>
<dbReference type="STRING" id="1286528.NHE_0409"/>
<name>X5H463_9RICK</name>
<dbReference type="GO" id="GO:0006006">
    <property type="term" value="P:glucose metabolic process"/>
    <property type="evidence" value="ECO:0007669"/>
    <property type="project" value="InterPro"/>
</dbReference>
<dbReference type="InterPro" id="IPR036291">
    <property type="entry name" value="NAD(P)-bd_dom_sf"/>
</dbReference>
<dbReference type="Gene3D" id="3.30.360.10">
    <property type="entry name" value="Dihydrodipicolinate Reductase, domain 2"/>
    <property type="match status" value="1"/>
</dbReference>
<keyword evidence="6" id="KW-0547">Nucleotide-binding</keyword>
<feature type="domain" description="Glyceraldehyde 3-phosphate dehydrogenase NAD(P) binding" evidence="9">
    <location>
        <begin position="1"/>
        <end position="152"/>
    </location>
</feature>
<sequence length="335" mass="36381">MRVAINGFGRIGRAVLRILMGSNRGDVEIVAVNTPGSIENCVHLLKYDSVYGRFPCAVSYASEDVVLLEGAPVRFSRELDISLLDWGKLNVDLVLECSGVFNSYERASGHLRAGAKFVLVSAPVPDADATIIYGVNQDILKPSDRIISVGSCTTNCLAPLIDVIHKGFGVSSAFMTTIHSYTNDQNVVDNNHKDLRRARACAMSIIPTTTGAAKTIGKIFPELSGKVDGIAMRVPTPNVSMVDLTLNTERDVSVKVVNNAFINAASSYLKGVLSTCDEPLVSVDFNGDPHSAVVDLTGTYVVCNRMLRLGAWYDNEVGFSSRMIDIARMIRQRIY</sequence>
<dbReference type="FunFam" id="3.40.50.720:FF:000001">
    <property type="entry name" value="Glyceraldehyde-3-phosphate dehydrogenase"/>
    <property type="match status" value="1"/>
</dbReference>
<feature type="active site" description="Nucleophile" evidence="4">
    <location>
        <position position="152"/>
    </location>
</feature>
<dbReference type="PANTHER" id="PTHR43148">
    <property type="entry name" value="GLYCERALDEHYDE-3-PHOSPHATE DEHYDROGENASE 2"/>
    <property type="match status" value="1"/>
</dbReference>
<dbReference type="AlphaFoldDB" id="X5H463"/>
<evidence type="ECO:0000256" key="8">
    <source>
        <dbReference type="RuleBase" id="RU000397"/>
    </source>
</evidence>
<evidence type="ECO:0000313" key="11">
    <source>
        <dbReference type="Proteomes" id="UP000023755"/>
    </source>
</evidence>
<dbReference type="CDD" id="cd18126">
    <property type="entry name" value="GAPDH_I_C"/>
    <property type="match status" value="1"/>
</dbReference>
<dbReference type="NCBIfam" id="TIGR01534">
    <property type="entry name" value="GAPDH-I"/>
    <property type="match status" value="1"/>
</dbReference>
<evidence type="ECO:0000256" key="2">
    <source>
        <dbReference type="ARBA" id="ARBA00011881"/>
    </source>
</evidence>
<dbReference type="EMBL" id="CP007481">
    <property type="protein sequence ID" value="AHX11356.1"/>
    <property type="molecule type" value="Genomic_DNA"/>
</dbReference>
<dbReference type="PIRSF" id="PIRSF000149">
    <property type="entry name" value="GAP_DH"/>
    <property type="match status" value="1"/>
</dbReference>
<dbReference type="SMART" id="SM00846">
    <property type="entry name" value="Gp_dh_N"/>
    <property type="match status" value="1"/>
</dbReference>
<dbReference type="HOGENOM" id="CLU_030140_0_2_5"/>
<organism evidence="10 11">
    <name type="scientific">Neorickettsia helminthoeca str. Oregon</name>
    <dbReference type="NCBI Taxonomy" id="1286528"/>
    <lineage>
        <taxon>Bacteria</taxon>
        <taxon>Pseudomonadati</taxon>
        <taxon>Pseudomonadota</taxon>
        <taxon>Alphaproteobacteria</taxon>
        <taxon>Rickettsiales</taxon>
        <taxon>Anaplasmataceae</taxon>
        <taxon>Neorickettsia</taxon>
    </lineage>
</organism>
<keyword evidence="11" id="KW-1185">Reference proteome</keyword>
<evidence type="ECO:0000256" key="3">
    <source>
        <dbReference type="ARBA" id="ARBA00023002"/>
    </source>
</evidence>
<feature type="binding site" evidence="6">
    <location>
        <position position="315"/>
    </location>
    <ligand>
        <name>NAD(+)</name>
        <dbReference type="ChEBI" id="CHEBI:57540"/>
    </ligand>
</feature>
<dbReference type="OrthoDB" id="9803304at2"/>
<accession>X5H463</accession>
<dbReference type="Pfam" id="PF02800">
    <property type="entry name" value="Gp_dh_C"/>
    <property type="match status" value="1"/>
</dbReference>
<dbReference type="RefSeq" id="WP_038559347.1">
    <property type="nucleotide sequence ID" value="NZ_CP007481.1"/>
</dbReference>
<protein>
    <submittedName>
        <fullName evidence="10">Glyceraldehyde-3-phosphate dehydrogenase, type I</fullName>
        <ecNumber evidence="10">1.2.1.-</ecNumber>
    </submittedName>
</protein>
<dbReference type="InterPro" id="IPR020828">
    <property type="entry name" value="GlycerAld_3-P_DH_NAD(P)-bd"/>
</dbReference>
<dbReference type="InterPro" id="IPR020831">
    <property type="entry name" value="GlycerAld/Erythrose_P_DH"/>
</dbReference>
<dbReference type="PRINTS" id="PR00078">
    <property type="entry name" value="G3PDHDRGNASE"/>
</dbReference>
<dbReference type="Proteomes" id="UP000023755">
    <property type="component" value="Chromosome"/>
</dbReference>
<dbReference type="FunFam" id="3.30.360.10:FF:000002">
    <property type="entry name" value="Glyceraldehyde-3-phosphate dehydrogenase"/>
    <property type="match status" value="1"/>
</dbReference>
<dbReference type="KEGG" id="nhm:NHE_0409"/>
<proteinExistence type="inferred from homology"/>
<keyword evidence="6" id="KW-0520">NAD</keyword>
<dbReference type="SUPFAM" id="SSF55347">
    <property type="entry name" value="Glyceraldehyde-3-phosphate dehydrogenase-like, C-terminal domain"/>
    <property type="match status" value="1"/>
</dbReference>
<dbReference type="InterPro" id="IPR006424">
    <property type="entry name" value="Glyceraldehyde-3-P_DH_1"/>
</dbReference>
<evidence type="ECO:0000256" key="1">
    <source>
        <dbReference type="ARBA" id="ARBA00007406"/>
    </source>
</evidence>
<evidence type="ECO:0000256" key="7">
    <source>
        <dbReference type="PIRSR" id="PIRSR000149-4"/>
    </source>
</evidence>
<evidence type="ECO:0000256" key="5">
    <source>
        <dbReference type="PIRSR" id="PIRSR000149-2"/>
    </source>
</evidence>
<dbReference type="GO" id="GO:0050661">
    <property type="term" value="F:NADP binding"/>
    <property type="evidence" value="ECO:0007669"/>
    <property type="project" value="InterPro"/>
</dbReference>
<dbReference type="Pfam" id="PF00044">
    <property type="entry name" value="Gp_dh_N"/>
    <property type="match status" value="1"/>
</dbReference>
<feature type="binding site" evidence="5">
    <location>
        <position position="233"/>
    </location>
    <ligand>
        <name>D-glyceraldehyde 3-phosphate</name>
        <dbReference type="ChEBI" id="CHEBI:59776"/>
    </ligand>
</feature>
<feature type="binding site" evidence="5">
    <location>
        <begin position="210"/>
        <end position="211"/>
    </location>
    <ligand>
        <name>D-glyceraldehyde 3-phosphate</name>
        <dbReference type="ChEBI" id="CHEBI:59776"/>
    </ligand>
</feature>
<dbReference type="EC" id="1.2.1.-" evidence="10"/>
<gene>
    <name evidence="10" type="primary">gap</name>
    <name evidence="10" type="ORF">NHE_0409</name>
</gene>
<dbReference type="CDD" id="cd05214">
    <property type="entry name" value="GAPDH_I_N"/>
    <property type="match status" value="1"/>
</dbReference>
<dbReference type="Gene3D" id="3.40.50.720">
    <property type="entry name" value="NAD(P)-binding Rossmann-like Domain"/>
    <property type="match status" value="1"/>
</dbReference>